<dbReference type="Gene3D" id="3.20.130.10">
    <property type="entry name" value="Fe-S hydro-lyase, tartrate dehydratase beta-type, catalytic domain"/>
    <property type="match status" value="1"/>
</dbReference>
<dbReference type="SUPFAM" id="SSF117457">
    <property type="entry name" value="FumA C-terminal domain-like"/>
    <property type="match status" value="1"/>
</dbReference>
<dbReference type="GO" id="GO:0016836">
    <property type="term" value="F:hydro-lyase activity"/>
    <property type="evidence" value="ECO:0007669"/>
    <property type="project" value="InterPro"/>
</dbReference>
<dbReference type="InterPro" id="IPR004647">
    <property type="entry name" value="Fe-S_hydro-lyase_TtdB-typ_cat"/>
</dbReference>
<name>A0A2J0KQ89_9BACT</name>
<evidence type="ECO:0000313" key="4">
    <source>
        <dbReference type="EMBL" id="PIU40821.1"/>
    </source>
</evidence>
<dbReference type="InterPro" id="IPR036660">
    <property type="entry name" value="Fe-S_hydroAse_TtdB_cat_sf"/>
</dbReference>
<evidence type="ECO:0000259" key="3">
    <source>
        <dbReference type="Pfam" id="PF05683"/>
    </source>
</evidence>
<dbReference type="AlphaFoldDB" id="A0A2J0KQ89"/>
<sequence>MELSKLNLQKLKVGDIIFLDGTIYTARDQAHKRMAETIKKGKRLPLDLNGKIIYYCGPTPTPKGRAIGSCGPTTSSRMDAFTPLLLKKGLRGMIGKGRRSAEVRKAIKKYRGIYFLTYAGCGALLSKYVKKAKTITYKDLGPEAVYKLEVKNFPLIVCIDSKGRDLYKNLENR</sequence>
<reference evidence="4 5" key="1">
    <citation type="submission" date="2017-09" db="EMBL/GenBank/DDBJ databases">
        <title>Depth-based differentiation of microbial function through sediment-hosted aquifers and enrichment of novel symbionts in the deep terrestrial subsurface.</title>
        <authorList>
            <person name="Probst A.J."/>
            <person name="Ladd B."/>
            <person name="Jarett J.K."/>
            <person name="Geller-Mcgrath D.E."/>
            <person name="Sieber C.M."/>
            <person name="Emerson J.B."/>
            <person name="Anantharaman K."/>
            <person name="Thomas B.C."/>
            <person name="Malmstrom R."/>
            <person name="Stieglmeier M."/>
            <person name="Klingl A."/>
            <person name="Woyke T."/>
            <person name="Ryan C.M."/>
            <person name="Banfield J.F."/>
        </authorList>
    </citation>
    <scope>NUCLEOTIDE SEQUENCE [LARGE SCALE GENOMIC DNA]</scope>
    <source>
        <strain evidence="4">CG07_land_8_20_14_0_80_42_15</strain>
    </source>
</reference>
<keyword evidence="2" id="KW-0456">Lyase</keyword>
<organism evidence="4 5">
    <name type="scientific">Candidatus Aquitaenariimonas noxiae</name>
    <dbReference type="NCBI Taxonomy" id="1974741"/>
    <lineage>
        <taxon>Bacteria</taxon>
        <taxon>Pseudomonadati</taxon>
        <taxon>Candidatus Omnitrophota</taxon>
        <taxon>Candidatus Aquitaenariimonas</taxon>
    </lineage>
</organism>
<protein>
    <submittedName>
        <fullName evidence="4">Fumarate hydratase</fullName>
    </submittedName>
</protein>
<evidence type="ECO:0000256" key="2">
    <source>
        <dbReference type="ARBA" id="ARBA00023239"/>
    </source>
</evidence>
<dbReference type="Proteomes" id="UP000230052">
    <property type="component" value="Unassembled WGS sequence"/>
</dbReference>
<dbReference type="EMBL" id="PEWV01000076">
    <property type="protein sequence ID" value="PIU40821.1"/>
    <property type="molecule type" value="Genomic_DNA"/>
</dbReference>
<comment type="caution">
    <text evidence="4">The sequence shown here is derived from an EMBL/GenBank/DDBJ whole genome shotgun (WGS) entry which is preliminary data.</text>
</comment>
<feature type="domain" description="Fe-S hydro-lyase tartrate dehydratase beta-type catalytic" evidence="3">
    <location>
        <begin position="5"/>
        <end position="169"/>
    </location>
</feature>
<dbReference type="NCBIfam" id="TIGR00723">
    <property type="entry name" value="ttdB_fumA_fumB"/>
    <property type="match status" value="1"/>
</dbReference>
<proteinExistence type="inferred from homology"/>
<evidence type="ECO:0000313" key="5">
    <source>
        <dbReference type="Proteomes" id="UP000230052"/>
    </source>
</evidence>
<comment type="similarity">
    <text evidence="1">Belongs to the class-I fumarase family.</text>
</comment>
<dbReference type="PANTHER" id="PTHR43351:SF2">
    <property type="entry name" value="L(+)-TARTRATE DEHYDRATASE SUBUNIT BETA-RELATED"/>
    <property type="match status" value="1"/>
</dbReference>
<gene>
    <name evidence="4" type="ORF">COS99_08545</name>
</gene>
<evidence type="ECO:0000256" key="1">
    <source>
        <dbReference type="ARBA" id="ARBA00008876"/>
    </source>
</evidence>
<dbReference type="Pfam" id="PF05683">
    <property type="entry name" value="Fumerase_C"/>
    <property type="match status" value="1"/>
</dbReference>
<accession>A0A2J0KQ89</accession>
<dbReference type="PANTHER" id="PTHR43351">
    <property type="entry name" value="L(+)-TARTRATE DEHYDRATASE SUBUNIT BETA"/>
    <property type="match status" value="1"/>
</dbReference>